<dbReference type="InterPro" id="IPR005814">
    <property type="entry name" value="Aminotrans_3"/>
</dbReference>
<dbReference type="InterPro" id="IPR015424">
    <property type="entry name" value="PyrdxlP-dep_Trfase"/>
</dbReference>
<dbReference type="Pfam" id="PF00202">
    <property type="entry name" value="Aminotran_3"/>
    <property type="match status" value="1"/>
</dbReference>
<dbReference type="InterPro" id="IPR015421">
    <property type="entry name" value="PyrdxlP-dep_Trfase_major"/>
</dbReference>
<dbReference type="PROSITE" id="PS00600">
    <property type="entry name" value="AA_TRANSFER_CLASS_3"/>
    <property type="match status" value="1"/>
</dbReference>
<dbReference type="Gene3D" id="3.90.1150.10">
    <property type="entry name" value="Aspartate Aminotransferase, domain 1"/>
    <property type="match status" value="1"/>
</dbReference>
<gene>
    <name evidence="4" type="ORF">COW88_01835</name>
</gene>
<dbReference type="CDD" id="cd00610">
    <property type="entry name" value="OAT_like"/>
    <property type="match status" value="1"/>
</dbReference>
<dbReference type="Gene3D" id="3.40.640.10">
    <property type="entry name" value="Type I PLP-dependent aspartate aminotransferase-like (Major domain)"/>
    <property type="match status" value="1"/>
</dbReference>
<evidence type="ECO:0000313" key="5">
    <source>
        <dbReference type="Proteomes" id="UP000230638"/>
    </source>
</evidence>
<reference evidence="4 5" key="1">
    <citation type="submission" date="2017-09" db="EMBL/GenBank/DDBJ databases">
        <title>Depth-based differentiation of microbial function through sediment-hosted aquifers and enrichment of novel symbionts in the deep terrestrial subsurface.</title>
        <authorList>
            <person name="Probst A.J."/>
            <person name="Ladd B."/>
            <person name="Jarett J.K."/>
            <person name="Geller-Mcgrath D.E."/>
            <person name="Sieber C.M."/>
            <person name="Emerson J.B."/>
            <person name="Anantharaman K."/>
            <person name="Thomas B.C."/>
            <person name="Malmstrom R."/>
            <person name="Stieglmeier M."/>
            <person name="Klingl A."/>
            <person name="Woyke T."/>
            <person name="Ryan C.M."/>
            <person name="Banfield J.F."/>
        </authorList>
    </citation>
    <scope>NUCLEOTIDE SEQUENCE [LARGE SCALE GENOMIC DNA]</scope>
    <source>
        <strain evidence="4">CG22_combo_CG10-13_8_21_14_all_47_15</strain>
    </source>
</reference>
<proteinExistence type="inferred from homology"/>
<evidence type="ECO:0000313" key="4">
    <source>
        <dbReference type="EMBL" id="PIP73516.1"/>
    </source>
</evidence>
<keyword evidence="4" id="KW-0808">Transferase</keyword>
<evidence type="ECO:0000256" key="2">
    <source>
        <dbReference type="ARBA" id="ARBA00022898"/>
    </source>
</evidence>
<dbReference type="InterPro" id="IPR015422">
    <property type="entry name" value="PyrdxlP-dep_Trfase_small"/>
</dbReference>
<accession>A0A2H0CUH7</accession>
<dbReference type="GO" id="GO:0030170">
    <property type="term" value="F:pyridoxal phosphate binding"/>
    <property type="evidence" value="ECO:0007669"/>
    <property type="project" value="InterPro"/>
</dbReference>
<dbReference type="InterPro" id="IPR049704">
    <property type="entry name" value="Aminotrans_3_PPA_site"/>
</dbReference>
<evidence type="ECO:0000256" key="1">
    <source>
        <dbReference type="ARBA" id="ARBA00001933"/>
    </source>
</evidence>
<dbReference type="EMBL" id="PCTL01000019">
    <property type="protein sequence ID" value="PIP73516.1"/>
    <property type="molecule type" value="Genomic_DNA"/>
</dbReference>
<dbReference type="PANTHER" id="PTHR43713">
    <property type="entry name" value="GLUTAMATE-1-SEMIALDEHYDE 2,1-AMINOMUTASE"/>
    <property type="match status" value="1"/>
</dbReference>
<sequence length="434" mass="48768">MKNKNLKAKVKKSNALFAKVSKVIPLASQTFSKSHLQWAQGVAPLFITHGKGSRVWDVDGNEYIDFINGLLPVILGYQYKAVDDAIKHQLKKGIIFSLPSPLEYELAELLIKHIPCAEMVRFGKNGSDVTTGAVRLARAITGRDHIAACGYHGWHDWYIGSTARHLGVPKSTRAMTHSFVYNDISSLERIFKKHKNKVAAVIMEPMNYSEPQNNFLQKVKTLARKHGALLIFDEIITGFRFDIGGAQKYFGITPDLATFGKSMANGMPIAALVGQKKYMRAVDDIFYSFTFGGECLSLAAAVATIREMEKKKVIPYLWHLGQILKDRTNMLVAHYKLGDIISVVGKPPWQIFLISSTDSVSDLEIKSYIQQELLKKGFLWFGQHNISFTHTKKDVNNLLDAYDKIFGRMKVLLENNSLKSSLEGKPITNIFKVR</sequence>
<organism evidence="4 5">
    <name type="scientific">Candidatus Lloydbacteria bacterium CG22_combo_CG10-13_8_21_14_all_47_15</name>
    <dbReference type="NCBI Taxonomy" id="1974635"/>
    <lineage>
        <taxon>Bacteria</taxon>
        <taxon>Candidatus Lloydiibacteriota</taxon>
    </lineage>
</organism>
<keyword evidence="2 3" id="KW-0663">Pyridoxal phosphate</keyword>
<dbReference type="SUPFAM" id="SSF53383">
    <property type="entry name" value="PLP-dependent transferases"/>
    <property type="match status" value="1"/>
</dbReference>
<dbReference type="AlphaFoldDB" id="A0A2H0CUH7"/>
<dbReference type="Proteomes" id="UP000230638">
    <property type="component" value="Unassembled WGS sequence"/>
</dbReference>
<evidence type="ECO:0000256" key="3">
    <source>
        <dbReference type="RuleBase" id="RU003560"/>
    </source>
</evidence>
<keyword evidence="4" id="KW-0032">Aminotransferase</keyword>
<name>A0A2H0CUH7_9BACT</name>
<comment type="similarity">
    <text evidence="3">Belongs to the class-III pyridoxal-phosphate-dependent aminotransferase family.</text>
</comment>
<dbReference type="PANTHER" id="PTHR43713:SF3">
    <property type="entry name" value="GLUTAMATE-1-SEMIALDEHYDE 2,1-AMINOMUTASE 1, CHLOROPLASTIC-RELATED"/>
    <property type="match status" value="1"/>
</dbReference>
<comment type="cofactor">
    <cofactor evidence="1">
        <name>pyridoxal 5'-phosphate</name>
        <dbReference type="ChEBI" id="CHEBI:597326"/>
    </cofactor>
</comment>
<comment type="caution">
    <text evidence="4">The sequence shown here is derived from an EMBL/GenBank/DDBJ whole genome shotgun (WGS) entry which is preliminary data.</text>
</comment>
<protein>
    <submittedName>
        <fullName evidence="4">Aspartate aminotransferase family protein</fullName>
    </submittedName>
</protein>
<dbReference type="GO" id="GO:0008483">
    <property type="term" value="F:transaminase activity"/>
    <property type="evidence" value="ECO:0007669"/>
    <property type="project" value="UniProtKB-KW"/>
</dbReference>